<dbReference type="PANTHER" id="PTHR38048">
    <property type="entry name" value="EXPRESSED PROTEIN"/>
    <property type="match status" value="1"/>
</dbReference>
<dbReference type="Proteomes" id="UP000054321">
    <property type="component" value="Unassembled WGS sequence"/>
</dbReference>
<dbReference type="AlphaFoldDB" id="A0A0C3HKQ4"/>
<feature type="region of interest" description="Disordered" evidence="1">
    <location>
        <begin position="164"/>
        <end position="183"/>
    </location>
</feature>
<protein>
    <recommendedName>
        <fullName evidence="2">Hemerythrin-like domain-containing protein</fullName>
    </recommendedName>
</protein>
<reference evidence="3 4" key="1">
    <citation type="submission" date="2014-04" db="EMBL/GenBank/DDBJ databases">
        <authorList>
            <consortium name="DOE Joint Genome Institute"/>
            <person name="Kuo A."/>
            <person name="Martino E."/>
            <person name="Perotto S."/>
            <person name="Kohler A."/>
            <person name="Nagy L.G."/>
            <person name="Floudas D."/>
            <person name="Copeland A."/>
            <person name="Barry K.W."/>
            <person name="Cichocki N."/>
            <person name="Veneault-Fourrey C."/>
            <person name="LaButti K."/>
            <person name="Lindquist E.A."/>
            <person name="Lipzen A."/>
            <person name="Lundell T."/>
            <person name="Morin E."/>
            <person name="Murat C."/>
            <person name="Sun H."/>
            <person name="Tunlid A."/>
            <person name="Henrissat B."/>
            <person name="Grigoriev I.V."/>
            <person name="Hibbett D.S."/>
            <person name="Martin F."/>
            <person name="Nordberg H.P."/>
            <person name="Cantor M.N."/>
            <person name="Hua S.X."/>
        </authorList>
    </citation>
    <scope>NUCLEOTIDE SEQUENCE [LARGE SCALE GENOMIC DNA]</scope>
    <source>
        <strain evidence="3 4">Zn</strain>
    </source>
</reference>
<dbReference type="InParanoid" id="A0A0C3HKQ4"/>
<feature type="domain" description="Hemerythrin-like" evidence="2">
    <location>
        <begin position="41"/>
        <end position="156"/>
    </location>
</feature>
<evidence type="ECO:0000313" key="3">
    <source>
        <dbReference type="EMBL" id="KIN03595.1"/>
    </source>
</evidence>
<evidence type="ECO:0000259" key="2">
    <source>
        <dbReference type="Pfam" id="PF01814"/>
    </source>
</evidence>
<accession>A0A0C3HKQ4</accession>
<dbReference type="Gene3D" id="1.20.120.520">
    <property type="entry name" value="nmb1532 protein domain like"/>
    <property type="match status" value="1"/>
</dbReference>
<dbReference type="InterPro" id="IPR012312">
    <property type="entry name" value="Hemerythrin-like"/>
</dbReference>
<dbReference type="InterPro" id="IPR053206">
    <property type="entry name" value="Dimeric_xanthone_biosynth"/>
</dbReference>
<gene>
    <name evidence="3" type="ORF">OIDMADRAFT_39826</name>
</gene>
<evidence type="ECO:0000256" key="1">
    <source>
        <dbReference type="SAM" id="MobiDB-lite"/>
    </source>
</evidence>
<name>A0A0C3HKQ4_OIDMZ</name>
<dbReference type="HOGENOM" id="CLU_066708_0_0_1"/>
<proteinExistence type="predicted"/>
<keyword evidence="4" id="KW-1185">Reference proteome</keyword>
<dbReference type="EMBL" id="KN832873">
    <property type="protein sequence ID" value="KIN03595.1"/>
    <property type="molecule type" value="Genomic_DNA"/>
</dbReference>
<evidence type="ECO:0000313" key="4">
    <source>
        <dbReference type="Proteomes" id="UP000054321"/>
    </source>
</evidence>
<dbReference type="OrthoDB" id="58416at2759"/>
<reference evidence="4" key="2">
    <citation type="submission" date="2015-01" db="EMBL/GenBank/DDBJ databases">
        <title>Evolutionary Origins and Diversification of the Mycorrhizal Mutualists.</title>
        <authorList>
            <consortium name="DOE Joint Genome Institute"/>
            <consortium name="Mycorrhizal Genomics Consortium"/>
            <person name="Kohler A."/>
            <person name="Kuo A."/>
            <person name="Nagy L.G."/>
            <person name="Floudas D."/>
            <person name="Copeland A."/>
            <person name="Barry K.W."/>
            <person name="Cichocki N."/>
            <person name="Veneault-Fourrey C."/>
            <person name="LaButti K."/>
            <person name="Lindquist E.A."/>
            <person name="Lipzen A."/>
            <person name="Lundell T."/>
            <person name="Morin E."/>
            <person name="Murat C."/>
            <person name="Riley R."/>
            <person name="Ohm R."/>
            <person name="Sun H."/>
            <person name="Tunlid A."/>
            <person name="Henrissat B."/>
            <person name="Grigoriev I.V."/>
            <person name="Hibbett D.S."/>
            <person name="Martin F."/>
        </authorList>
    </citation>
    <scope>NUCLEOTIDE SEQUENCE [LARGE SCALE GENOMIC DNA]</scope>
    <source>
        <strain evidence="4">Zn</strain>
    </source>
</reference>
<dbReference type="STRING" id="913774.A0A0C3HKQ4"/>
<organism evidence="3 4">
    <name type="scientific">Oidiodendron maius (strain Zn)</name>
    <dbReference type="NCBI Taxonomy" id="913774"/>
    <lineage>
        <taxon>Eukaryota</taxon>
        <taxon>Fungi</taxon>
        <taxon>Dikarya</taxon>
        <taxon>Ascomycota</taxon>
        <taxon>Pezizomycotina</taxon>
        <taxon>Leotiomycetes</taxon>
        <taxon>Leotiomycetes incertae sedis</taxon>
        <taxon>Myxotrichaceae</taxon>
        <taxon>Oidiodendron</taxon>
    </lineage>
</organism>
<dbReference type="Pfam" id="PF01814">
    <property type="entry name" value="Hemerythrin"/>
    <property type="match status" value="1"/>
</dbReference>
<sequence>MATSIAEKPWTDEPLALIPTPVFESKMHNLFTNGASHMCMVHNSLFRGYNSIYQQAPYIADADKLAFIGYCLTWYKFLKTHADNEDISLFPKTEELLKDNTIFEESHKEHSSFKPGLAEFHDYLTSLKSPSEFSGSKLLEIMATFQEPLDKHMRSEVATIAALSSHPGTPKEGSKEEKAAQQAFDTREGNNLIMSGMTDVLPFFLFNYDSGYEGGIWADWPPIPGLVRWTIMNVAQILHPWWKFASCDAQRQRRPLYAVPGPGNI</sequence>
<dbReference type="CDD" id="cd12108">
    <property type="entry name" value="Hr-like"/>
    <property type="match status" value="1"/>
</dbReference>
<dbReference type="PANTHER" id="PTHR38048:SF2">
    <property type="entry name" value="HEMERYTHRIN-LIKE DOMAIN-CONTAINING PROTEIN"/>
    <property type="match status" value="1"/>
</dbReference>